<gene>
    <name evidence="1" type="ORF">SOIL9_23740</name>
</gene>
<dbReference type="KEGG" id="gms:SOIL9_23740"/>
<name>A0A6P2D7C1_9BACT</name>
<reference evidence="1 2" key="1">
    <citation type="submission" date="2019-05" db="EMBL/GenBank/DDBJ databases">
        <authorList>
            <consortium name="Science for Life Laboratories"/>
        </authorList>
    </citation>
    <scope>NUCLEOTIDE SEQUENCE [LARGE SCALE GENOMIC DNA]</scope>
    <source>
        <strain evidence="1">Soil9</strain>
    </source>
</reference>
<dbReference type="Proteomes" id="UP000464178">
    <property type="component" value="Chromosome"/>
</dbReference>
<dbReference type="RefSeq" id="WP_162669765.1">
    <property type="nucleotide sequence ID" value="NZ_LR593886.1"/>
</dbReference>
<organism evidence="1 2">
    <name type="scientific">Gemmata massiliana</name>
    <dbReference type="NCBI Taxonomy" id="1210884"/>
    <lineage>
        <taxon>Bacteria</taxon>
        <taxon>Pseudomonadati</taxon>
        <taxon>Planctomycetota</taxon>
        <taxon>Planctomycetia</taxon>
        <taxon>Gemmatales</taxon>
        <taxon>Gemmataceae</taxon>
        <taxon>Gemmata</taxon>
    </lineage>
</organism>
<evidence type="ECO:0000313" key="2">
    <source>
        <dbReference type="Proteomes" id="UP000464178"/>
    </source>
</evidence>
<sequence>MIDRAAILDAFAKYTQKLATKHDVHSEPAEVFGGPPFSTLMQFTQTLGSRAELNALLAELVPFIRAADPFRGSTVALNCGTLVEIGGDPGLVFPHLLGELPRHLDLAKRAHEKDIAPRALFDEDPDAAKSAGGLRYLLLATMTVICRSAEFRQALRADAEIVENIFALREHYGEADFVAQVLNLADGLDLLVLAPQERKGFRLALEAVSTNAHLFTLIQGALIGGGHLAGDPIDPEVMAVATGESPHPRLLSDHARFHFDIWSGSVDNPIGTLLSLPVEESPLSIPSLDGQRIVVIGPSILGGRGWDSNFFANIHDALKSRAEVVEVLPEAEVTRWLERIASAKT</sequence>
<accession>A0A6P2D7C1</accession>
<evidence type="ECO:0000313" key="1">
    <source>
        <dbReference type="EMBL" id="VTR95340.1"/>
    </source>
</evidence>
<dbReference type="EMBL" id="LR593886">
    <property type="protein sequence ID" value="VTR95340.1"/>
    <property type="molecule type" value="Genomic_DNA"/>
</dbReference>
<dbReference type="AlphaFoldDB" id="A0A6P2D7C1"/>
<proteinExistence type="predicted"/>
<keyword evidence="2" id="KW-1185">Reference proteome</keyword>
<protein>
    <submittedName>
        <fullName evidence="1">Uncharacterized protein</fullName>
    </submittedName>
</protein>